<feature type="domain" description="Radical SAM core" evidence="9">
    <location>
        <begin position="29"/>
        <end position="102"/>
    </location>
</feature>
<evidence type="ECO:0000256" key="1">
    <source>
        <dbReference type="ARBA" id="ARBA00022485"/>
    </source>
</evidence>
<evidence type="ECO:0000256" key="2">
    <source>
        <dbReference type="ARBA" id="ARBA00022691"/>
    </source>
</evidence>
<dbReference type="GO" id="GO:0008616">
    <property type="term" value="P:tRNA queuosine(34) biosynthetic process"/>
    <property type="evidence" value="ECO:0007669"/>
    <property type="project" value="UniProtKB-UniRule"/>
</dbReference>
<dbReference type="InterPro" id="IPR024924">
    <property type="entry name" value="7-CO-7-deazaguanine_synth-like"/>
</dbReference>
<evidence type="ECO:0000256" key="7">
    <source>
        <dbReference type="ARBA" id="ARBA00023239"/>
    </source>
</evidence>
<feature type="binding site" evidence="8">
    <location>
        <position position="31"/>
    </location>
    <ligand>
        <name>[4Fe-4S] cluster</name>
        <dbReference type="ChEBI" id="CHEBI:49883"/>
        <note>4Fe-4S-S-AdoMet</note>
    </ligand>
</feature>
<evidence type="ECO:0000313" key="10">
    <source>
        <dbReference type="EMBL" id="KXG77482.1"/>
    </source>
</evidence>
<comment type="subunit">
    <text evidence="8">Homodimer.</text>
</comment>
<comment type="similarity">
    <text evidence="8">Belongs to the radical SAM superfamily. 7-carboxy-7-deazaguanine synthase family.</text>
</comment>
<dbReference type="PIRSF" id="PIRSF000370">
    <property type="entry name" value="QueE"/>
    <property type="match status" value="1"/>
</dbReference>
<feature type="binding site" evidence="8">
    <location>
        <position position="35"/>
    </location>
    <ligand>
        <name>[4Fe-4S] cluster</name>
        <dbReference type="ChEBI" id="CHEBI:49883"/>
        <note>4Fe-4S-S-AdoMet</note>
    </ligand>
</feature>
<dbReference type="RefSeq" id="WP_068554705.1">
    <property type="nucleotide sequence ID" value="NZ_LOEE01000014.1"/>
</dbReference>
<comment type="catalytic activity">
    <reaction evidence="8">
        <text>6-carboxy-5,6,7,8-tetrahydropterin + H(+) = 7-carboxy-7-carbaguanine + NH4(+)</text>
        <dbReference type="Rhea" id="RHEA:27974"/>
        <dbReference type="ChEBI" id="CHEBI:15378"/>
        <dbReference type="ChEBI" id="CHEBI:28938"/>
        <dbReference type="ChEBI" id="CHEBI:61032"/>
        <dbReference type="ChEBI" id="CHEBI:61036"/>
        <dbReference type="EC" id="4.3.99.3"/>
    </reaction>
</comment>
<keyword evidence="1 8" id="KW-0004">4Fe-4S</keyword>
<comment type="pathway">
    <text evidence="8">Purine metabolism; 7-cyano-7-deazaguanine biosynthesis.</text>
</comment>
<comment type="caution">
    <text evidence="10">The sequence shown here is derived from an EMBL/GenBank/DDBJ whole genome shotgun (WGS) entry which is preliminary data.</text>
</comment>
<evidence type="ECO:0000259" key="9">
    <source>
        <dbReference type="Pfam" id="PF04055"/>
    </source>
</evidence>
<feature type="binding site" evidence="8">
    <location>
        <position position="40"/>
    </location>
    <ligand>
        <name>Mg(2+)</name>
        <dbReference type="ChEBI" id="CHEBI:18420"/>
    </ligand>
</feature>
<keyword evidence="7 8" id="KW-0456">Lyase</keyword>
<dbReference type="HAMAP" id="MF_00917">
    <property type="entry name" value="QueE"/>
    <property type="match status" value="1"/>
</dbReference>
<evidence type="ECO:0000256" key="4">
    <source>
        <dbReference type="ARBA" id="ARBA00022842"/>
    </source>
</evidence>
<accession>A0A140LAA7</accession>
<comment type="function">
    <text evidence="8">Catalyzes the complex heterocyclic radical-mediated conversion of 6-carboxy-5,6,7,8-tetrahydropterin (CPH4) to 7-carboxy-7-deazaguanine (CDG), a step common to the biosynthetic pathways of all 7-deazapurine-containing compounds.</text>
</comment>
<dbReference type="GO" id="GO:0000287">
    <property type="term" value="F:magnesium ion binding"/>
    <property type="evidence" value="ECO:0007669"/>
    <property type="project" value="UniProtKB-UniRule"/>
</dbReference>
<keyword evidence="8" id="KW-0671">Queuosine biosynthesis</keyword>
<evidence type="ECO:0000256" key="8">
    <source>
        <dbReference type="HAMAP-Rule" id="MF_00917"/>
    </source>
</evidence>
<dbReference type="GO" id="GO:0016840">
    <property type="term" value="F:carbon-nitrogen lyase activity"/>
    <property type="evidence" value="ECO:0007669"/>
    <property type="project" value="UniProtKB-UniRule"/>
</dbReference>
<feature type="binding site" evidence="8">
    <location>
        <begin position="112"/>
        <end position="114"/>
    </location>
    <ligand>
        <name>S-adenosyl-L-methionine</name>
        <dbReference type="ChEBI" id="CHEBI:59789"/>
    </ligand>
</feature>
<feature type="binding site" evidence="8">
    <location>
        <position position="65"/>
    </location>
    <ligand>
        <name>substrate</name>
    </ligand>
</feature>
<gene>
    <name evidence="8 10" type="primary">queE</name>
    <name evidence="10" type="ORF">AN619_04670</name>
</gene>
<comment type="cofactor">
    <cofactor evidence="8">
        <name>S-adenosyl-L-methionine</name>
        <dbReference type="ChEBI" id="CHEBI:59789"/>
    </cofactor>
    <text evidence="8">Binds 1 S-adenosyl-L-methionine per subunit.</text>
</comment>
<comment type="caution">
    <text evidence="8">Lacks conserved residue(s) required for the propagation of feature annotation.</text>
</comment>
<dbReference type="InterPro" id="IPR058240">
    <property type="entry name" value="rSAM_sf"/>
</dbReference>
<dbReference type="EMBL" id="LOEE01000014">
    <property type="protein sequence ID" value="KXG77482.1"/>
    <property type="molecule type" value="Genomic_DNA"/>
</dbReference>
<evidence type="ECO:0000256" key="5">
    <source>
        <dbReference type="ARBA" id="ARBA00023004"/>
    </source>
</evidence>
<keyword evidence="3 8" id="KW-0479">Metal-binding</keyword>
<feature type="binding site" evidence="8">
    <location>
        <position position="67"/>
    </location>
    <ligand>
        <name>S-adenosyl-L-methionine</name>
        <dbReference type="ChEBI" id="CHEBI:59789"/>
    </ligand>
</feature>
<dbReference type="STRING" id="520762.AN619_04670"/>
<dbReference type="InterPro" id="IPR013785">
    <property type="entry name" value="Aldolase_TIM"/>
</dbReference>
<evidence type="ECO:0000256" key="6">
    <source>
        <dbReference type="ARBA" id="ARBA00023014"/>
    </source>
</evidence>
<dbReference type="Proteomes" id="UP000070456">
    <property type="component" value="Unassembled WGS sequence"/>
</dbReference>
<comment type="cofactor">
    <cofactor evidence="8">
        <name>Mg(2+)</name>
        <dbReference type="ChEBI" id="CHEBI:18420"/>
    </cofactor>
</comment>
<feature type="binding site" evidence="8">
    <location>
        <position position="27"/>
    </location>
    <ligand>
        <name>substrate</name>
    </ligand>
</feature>
<dbReference type="CDD" id="cd01335">
    <property type="entry name" value="Radical_SAM"/>
    <property type="match status" value="1"/>
</dbReference>
<dbReference type="SUPFAM" id="SSF102114">
    <property type="entry name" value="Radical SAM enzymes"/>
    <property type="match status" value="1"/>
</dbReference>
<dbReference type="UniPathway" id="UPA00391"/>
<name>A0A140LAA7_9FIRM</name>
<dbReference type="Pfam" id="PF04055">
    <property type="entry name" value="Radical_SAM"/>
    <property type="match status" value="1"/>
</dbReference>
<dbReference type="EC" id="4.3.99.3" evidence="8"/>
<feature type="binding site" evidence="8">
    <location>
        <begin position="37"/>
        <end position="39"/>
    </location>
    <ligand>
        <name>S-adenosyl-L-methionine</name>
        <dbReference type="ChEBI" id="CHEBI:59789"/>
    </ligand>
</feature>
<dbReference type="AlphaFoldDB" id="A0A140LAA7"/>
<dbReference type="PANTHER" id="PTHR42836">
    <property type="entry name" value="7-CARBOXY-7-DEAZAGUANINE SYNTHASE"/>
    <property type="match status" value="1"/>
</dbReference>
<keyword evidence="11" id="KW-1185">Reference proteome</keyword>
<dbReference type="GO" id="GO:1904047">
    <property type="term" value="F:S-adenosyl-L-methionine binding"/>
    <property type="evidence" value="ECO:0007669"/>
    <property type="project" value="UniProtKB-UniRule"/>
</dbReference>
<dbReference type="OrthoDB" id="9792276at2"/>
<keyword evidence="4 8" id="KW-0460">Magnesium</keyword>
<dbReference type="GO" id="GO:0051539">
    <property type="term" value="F:4 iron, 4 sulfur cluster binding"/>
    <property type="evidence" value="ECO:0007669"/>
    <property type="project" value="UniProtKB-UniRule"/>
</dbReference>
<feature type="binding site" evidence="8">
    <location>
        <position position="38"/>
    </location>
    <ligand>
        <name>[4Fe-4S] cluster</name>
        <dbReference type="ChEBI" id="CHEBI:49883"/>
        <note>4Fe-4S-S-AdoMet</note>
    </ligand>
</feature>
<keyword evidence="5 8" id="KW-0408">Iron</keyword>
<protein>
    <recommendedName>
        <fullName evidence="8">7-carboxy-7-deazaguanine synthase</fullName>
        <shortName evidence="8">CDG synthase</shortName>
        <ecNumber evidence="8">4.3.99.3</ecNumber>
    </recommendedName>
    <alternativeName>
        <fullName evidence="8">Queuosine biosynthesis protein QueE</fullName>
    </alternativeName>
</protein>
<feature type="binding site" evidence="8">
    <location>
        <begin position="12"/>
        <end position="14"/>
    </location>
    <ligand>
        <name>substrate</name>
    </ligand>
</feature>
<keyword evidence="6 8" id="KW-0411">Iron-sulfur</keyword>
<proteinExistence type="inferred from homology"/>
<dbReference type="PANTHER" id="PTHR42836:SF1">
    <property type="entry name" value="7-CARBOXY-7-DEAZAGUANINE SYNTHASE"/>
    <property type="match status" value="1"/>
</dbReference>
<reference evidence="10 11" key="1">
    <citation type="submission" date="2015-12" db="EMBL/GenBank/DDBJ databases">
        <title>Draft genome sequence of the thermoanaerobe Thermotalea metallivorans, an isolate from the runoff channel of the Great Artesian Basin, Australia.</title>
        <authorList>
            <person name="Patel B.K."/>
        </authorList>
    </citation>
    <scope>NUCLEOTIDE SEQUENCE [LARGE SCALE GENOMIC DNA]</scope>
    <source>
        <strain evidence="10 11">B2-1</strain>
    </source>
</reference>
<evidence type="ECO:0000313" key="11">
    <source>
        <dbReference type="Proteomes" id="UP000070456"/>
    </source>
</evidence>
<comment type="cofactor">
    <cofactor evidence="8">
        <name>[4Fe-4S] cluster</name>
        <dbReference type="ChEBI" id="CHEBI:49883"/>
    </cofactor>
    <text evidence="8">Binds 1 [4Fe-4S] cluster. The cluster is coordinated with 3 cysteines and an exchangeable S-adenosyl-L-methionine.</text>
</comment>
<dbReference type="Gene3D" id="3.20.20.70">
    <property type="entry name" value="Aldolase class I"/>
    <property type="match status" value="1"/>
</dbReference>
<evidence type="ECO:0000256" key="3">
    <source>
        <dbReference type="ARBA" id="ARBA00022723"/>
    </source>
</evidence>
<keyword evidence="2 8" id="KW-0949">S-adenosyl-L-methionine</keyword>
<sequence length="195" mass="22808">MMYPVVEIFDSIQGEGSFMGCPVTFIRLAGCNLHCKWCDTNHTLKENMLVDDILKRIRYSKVVITGGEPTIHHLEPLIKALRLKKGAFVMLETNGTNSTRNIRDFVDWIVCSPKPENHWKINPLCWFDELKYVVDGHFHPDLHIEDEIKNSYQNKIWLQPESSKMHERFAEAYEMAMKYPYLRVGLQFHKILGVQ</sequence>
<dbReference type="InterPro" id="IPR007197">
    <property type="entry name" value="rSAM"/>
</dbReference>
<organism evidence="10 11">
    <name type="scientific">Thermotalea metallivorans</name>
    <dbReference type="NCBI Taxonomy" id="520762"/>
    <lineage>
        <taxon>Bacteria</taxon>
        <taxon>Bacillati</taxon>
        <taxon>Bacillota</taxon>
        <taxon>Clostridia</taxon>
        <taxon>Peptostreptococcales</taxon>
        <taxon>Thermotaleaceae</taxon>
        <taxon>Thermotalea</taxon>
    </lineage>
</organism>
<dbReference type="SFLD" id="SFLDS00029">
    <property type="entry name" value="Radical_SAM"/>
    <property type="match status" value="1"/>
</dbReference>